<dbReference type="PANTHER" id="PTHR36439:SF1">
    <property type="entry name" value="DUF1697 DOMAIN-CONTAINING PROTEIN"/>
    <property type="match status" value="1"/>
</dbReference>
<sequence length="181" mass="20805">MKTYILLLRGINVSGHNKIKMADLKYMLENIGLESIKTYIQSGNVVFNSGEQDPNILEQKVHSAIYNEFGFEVPVLILESNSFMAIIDKSPWDENEDFEENKCYFVLLKSTPKIELILLLEAEKFSNEVFSITKKCVYLKCNNGYGKAKCNNNFFEGKLKVQATTRNYKTMMKLLDMAKTN</sequence>
<dbReference type="RefSeq" id="WP_084060545.1">
    <property type="nucleotide sequence ID" value="NZ_FWXO01000001.1"/>
</dbReference>
<proteinExistence type="predicted"/>
<accession>A0A1W1ZA68</accession>
<evidence type="ECO:0000313" key="1">
    <source>
        <dbReference type="EMBL" id="SMC44848.1"/>
    </source>
</evidence>
<name>A0A1W1ZA68_9FLAO</name>
<dbReference type="PIRSF" id="PIRSF008502">
    <property type="entry name" value="UCP008502"/>
    <property type="match status" value="1"/>
</dbReference>
<dbReference type="Proteomes" id="UP000192360">
    <property type="component" value="Unassembled WGS sequence"/>
</dbReference>
<dbReference type="EMBL" id="FWXO01000001">
    <property type="protein sequence ID" value="SMC44848.1"/>
    <property type="molecule type" value="Genomic_DNA"/>
</dbReference>
<dbReference type="STRING" id="504486.SAMN05660703_1285"/>
<dbReference type="AlphaFoldDB" id="A0A1W1ZA68"/>
<organism evidence="1 2">
    <name type="scientific">Cellulophaga tyrosinoxydans</name>
    <dbReference type="NCBI Taxonomy" id="504486"/>
    <lineage>
        <taxon>Bacteria</taxon>
        <taxon>Pseudomonadati</taxon>
        <taxon>Bacteroidota</taxon>
        <taxon>Flavobacteriia</taxon>
        <taxon>Flavobacteriales</taxon>
        <taxon>Flavobacteriaceae</taxon>
        <taxon>Cellulophaga</taxon>
    </lineage>
</organism>
<protein>
    <submittedName>
        <fullName evidence="1">Uncharacterized conserved protein, DUF1697 family</fullName>
    </submittedName>
</protein>
<dbReference type="Gene3D" id="3.30.70.1280">
    <property type="entry name" value="SP0830-like domains"/>
    <property type="match status" value="1"/>
</dbReference>
<gene>
    <name evidence="1" type="ORF">SAMN05660703_1285</name>
</gene>
<keyword evidence="2" id="KW-1185">Reference proteome</keyword>
<dbReference type="SUPFAM" id="SSF160379">
    <property type="entry name" value="SP0830-like"/>
    <property type="match status" value="1"/>
</dbReference>
<dbReference type="OrthoDB" id="9806494at2"/>
<evidence type="ECO:0000313" key="2">
    <source>
        <dbReference type="Proteomes" id="UP000192360"/>
    </source>
</evidence>
<dbReference type="Pfam" id="PF08002">
    <property type="entry name" value="DUF1697"/>
    <property type="match status" value="1"/>
</dbReference>
<reference evidence="1 2" key="1">
    <citation type="submission" date="2017-04" db="EMBL/GenBank/DDBJ databases">
        <authorList>
            <person name="Afonso C.L."/>
            <person name="Miller P.J."/>
            <person name="Scott M.A."/>
            <person name="Spackman E."/>
            <person name="Goraichik I."/>
            <person name="Dimitrov K.M."/>
            <person name="Suarez D.L."/>
            <person name="Swayne D.E."/>
        </authorList>
    </citation>
    <scope>NUCLEOTIDE SEQUENCE [LARGE SCALE GENOMIC DNA]</scope>
    <source>
        <strain evidence="1 2">DSM 21164</strain>
    </source>
</reference>
<dbReference type="InterPro" id="IPR012545">
    <property type="entry name" value="DUF1697"/>
</dbReference>
<dbReference type="Gene3D" id="3.30.70.1260">
    <property type="entry name" value="bacterial protein sp0830 like"/>
    <property type="match status" value="1"/>
</dbReference>
<dbReference type="PANTHER" id="PTHR36439">
    <property type="entry name" value="BLL4334 PROTEIN"/>
    <property type="match status" value="1"/>
</dbReference>